<dbReference type="Gene3D" id="1.10.3720.10">
    <property type="entry name" value="MetI-like"/>
    <property type="match status" value="1"/>
</dbReference>
<dbReference type="PROSITE" id="PS50928">
    <property type="entry name" value="ABC_TM1"/>
    <property type="match status" value="1"/>
</dbReference>
<dbReference type="InterPro" id="IPR010065">
    <property type="entry name" value="AA_ABC_transptr_permease_3TM"/>
</dbReference>
<comment type="subcellular location">
    <subcellularLocation>
        <location evidence="1">Cell inner membrane</location>
        <topology evidence="1">Multi-pass membrane protein</topology>
    </subcellularLocation>
    <subcellularLocation>
        <location evidence="9">Cell membrane</location>
        <topology evidence="9">Multi-pass membrane protein</topology>
    </subcellularLocation>
</comment>
<evidence type="ECO:0000256" key="9">
    <source>
        <dbReference type="RuleBase" id="RU363032"/>
    </source>
</evidence>
<dbReference type="GO" id="GO:0043190">
    <property type="term" value="C:ATP-binding cassette (ABC) transporter complex"/>
    <property type="evidence" value="ECO:0007669"/>
    <property type="project" value="InterPro"/>
</dbReference>
<dbReference type="NCBIfam" id="TIGR01726">
    <property type="entry name" value="HEQRo_perm_3TM"/>
    <property type="match status" value="1"/>
</dbReference>
<protein>
    <submittedName>
        <fullName evidence="11">Amino acid ABC transporter substrate-binding protein, PAAT family /amino acid ABC transporter membrane protein, PAAT family</fullName>
    </submittedName>
</protein>
<dbReference type="SUPFAM" id="SSF161098">
    <property type="entry name" value="MetI-like"/>
    <property type="match status" value="1"/>
</dbReference>
<dbReference type="CDD" id="cd13530">
    <property type="entry name" value="PBP2_peptides_like"/>
    <property type="match status" value="1"/>
</dbReference>
<dbReference type="InterPro" id="IPR001638">
    <property type="entry name" value="Solute-binding_3/MltF_N"/>
</dbReference>
<evidence type="ECO:0000259" key="10">
    <source>
        <dbReference type="PROSITE" id="PS50928"/>
    </source>
</evidence>
<proteinExistence type="inferred from homology"/>
<dbReference type="InterPro" id="IPR043429">
    <property type="entry name" value="ArtM/GltK/GlnP/TcyL/YhdX-like"/>
</dbReference>
<evidence type="ECO:0000256" key="6">
    <source>
        <dbReference type="ARBA" id="ARBA00022970"/>
    </source>
</evidence>
<evidence type="ECO:0000313" key="12">
    <source>
        <dbReference type="Proteomes" id="UP000199181"/>
    </source>
</evidence>
<evidence type="ECO:0000256" key="1">
    <source>
        <dbReference type="ARBA" id="ARBA00004429"/>
    </source>
</evidence>
<keyword evidence="7 9" id="KW-1133">Transmembrane helix</keyword>
<dbReference type="PANTHER" id="PTHR30614">
    <property type="entry name" value="MEMBRANE COMPONENT OF AMINO ACID ABC TRANSPORTER"/>
    <property type="match status" value="1"/>
</dbReference>
<keyword evidence="4" id="KW-1003">Cell membrane</keyword>
<feature type="transmembrane region" description="Helical" evidence="9">
    <location>
        <begin position="288"/>
        <end position="311"/>
    </location>
</feature>
<dbReference type="Proteomes" id="UP000199181">
    <property type="component" value="Unassembled WGS sequence"/>
</dbReference>
<gene>
    <name evidence="11" type="ORF">SAMN05443639_107390</name>
</gene>
<keyword evidence="6" id="KW-0029">Amino-acid transport</keyword>
<keyword evidence="3 9" id="KW-0813">Transport</keyword>
<evidence type="ECO:0000256" key="5">
    <source>
        <dbReference type="ARBA" id="ARBA00022692"/>
    </source>
</evidence>
<keyword evidence="12" id="KW-1185">Reference proteome</keyword>
<comment type="similarity">
    <text evidence="2">Belongs to the binding-protein-dependent transport system permease family. HisMQ subfamily.</text>
</comment>
<sequence length="481" mass="52333">MLVLGVLSACQPETGPALERVRRAGVLRWGADAQGGEPYAMEDPSRPGQYRGFEVELADALGRELGVRAELIQNDWSNLIPALERGGSFDVALNGMEITPARAGRVLFTRPYYLFHLLLMARRDDASVTGLESLRGRRVGTLSNSLAWDLLLNSGIQAIPYEGVEEPYIDLEQGRLDAVLMDDLIAQRYGTPKVALRSVGEVGEGYYAIAVRQGEEDLRQALDEALGRIARSGELRAILGRWRIDNAAQQRMAEWTEAQTREVLTSTQAPALEAGHAVMFLQAAGVTLLVSVGAMALAVPLGLLLALVRLYGPRWLGRLATLYVELLRGTPVLLQLYVLYFGLAGVLRLDALSAAILGLGLNYAAYEAEIYRGGVLAVPRGQMEAALALGMNLPLALRRVVVPQAFRVALPGVTNDFIALLKDSSLVSVISVVELTKRMTIVSVDVRSWLVPGVLCAALYLAMSYPLSLLARRFEAKLERA</sequence>
<dbReference type="InterPro" id="IPR035906">
    <property type="entry name" value="MetI-like_sf"/>
</dbReference>
<dbReference type="Pfam" id="PF00528">
    <property type="entry name" value="BPD_transp_1"/>
    <property type="match status" value="1"/>
</dbReference>
<feature type="transmembrane region" description="Helical" evidence="9">
    <location>
        <begin position="449"/>
        <end position="471"/>
    </location>
</feature>
<dbReference type="SUPFAM" id="SSF53850">
    <property type="entry name" value="Periplasmic binding protein-like II"/>
    <property type="match status" value="1"/>
</dbReference>
<evidence type="ECO:0000256" key="2">
    <source>
        <dbReference type="ARBA" id="ARBA00010072"/>
    </source>
</evidence>
<evidence type="ECO:0000256" key="8">
    <source>
        <dbReference type="ARBA" id="ARBA00023136"/>
    </source>
</evidence>
<dbReference type="Pfam" id="PF00497">
    <property type="entry name" value="SBP_bac_3"/>
    <property type="match status" value="1"/>
</dbReference>
<evidence type="ECO:0000256" key="3">
    <source>
        <dbReference type="ARBA" id="ARBA00022448"/>
    </source>
</evidence>
<dbReference type="GO" id="GO:0006865">
    <property type="term" value="P:amino acid transport"/>
    <property type="evidence" value="ECO:0007669"/>
    <property type="project" value="UniProtKB-KW"/>
</dbReference>
<dbReference type="CDD" id="cd06261">
    <property type="entry name" value="TM_PBP2"/>
    <property type="match status" value="1"/>
</dbReference>
<dbReference type="SMART" id="SM00062">
    <property type="entry name" value="PBPb"/>
    <property type="match status" value="1"/>
</dbReference>
<keyword evidence="8 9" id="KW-0472">Membrane</keyword>
<dbReference type="AlphaFoldDB" id="A0A1I0JLA0"/>
<dbReference type="EMBL" id="FOIJ01000007">
    <property type="protein sequence ID" value="SEU11027.1"/>
    <property type="molecule type" value="Genomic_DNA"/>
</dbReference>
<evidence type="ECO:0000313" key="11">
    <source>
        <dbReference type="EMBL" id="SEU11027.1"/>
    </source>
</evidence>
<evidence type="ECO:0000256" key="7">
    <source>
        <dbReference type="ARBA" id="ARBA00022989"/>
    </source>
</evidence>
<reference evidence="12" key="1">
    <citation type="submission" date="2016-10" db="EMBL/GenBank/DDBJ databases">
        <authorList>
            <person name="Varghese N."/>
            <person name="Submissions S."/>
        </authorList>
    </citation>
    <scope>NUCLEOTIDE SEQUENCE [LARGE SCALE GENOMIC DNA]</scope>
    <source>
        <strain evidence="12">DSM 16858</strain>
    </source>
</reference>
<dbReference type="GO" id="GO:0022857">
    <property type="term" value="F:transmembrane transporter activity"/>
    <property type="evidence" value="ECO:0007669"/>
    <property type="project" value="InterPro"/>
</dbReference>
<dbReference type="Gene3D" id="3.40.190.10">
    <property type="entry name" value="Periplasmic binding protein-like II"/>
    <property type="match status" value="2"/>
</dbReference>
<evidence type="ECO:0000256" key="4">
    <source>
        <dbReference type="ARBA" id="ARBA00022475"/>
    </source>
</evidence>
<organism evidence="11 12">
    <name type="scientific">Stigmatella erecta</name>
    <dbReference type="NCBI Taxonomy" id="83460"/>
    <lineage>
        <taxon>Bacteria</taxon>
        <taxon>Pseudomonadati</taxon>
        <taxon>Myxococcota</taxon>
        <taxon>Myxococcia</taxon>
        <taxon>Myxococcales</taxon>
        <taxon>Cystobacterineae</taxon>
        <taxon>Archangiaceae</taxon>
        <taxon>Stigmatella</taxon>
    </lineage>
</organism>
<feature type="domain" description="ABC transmembrane type-1" evidence="10">
    <location>
        <begin position="284"/>
        <end position="471"/>
    </location>
</feature>
<feature type="transmembrane region" description="Helical" evidence="9">
    <location>
        <begin position="332"/>
        <end position="357"/>
    </location>
</feature>
<dbReference type="PANTHER" id="PTHR30614:SF0">
    <property type="entry name" value="L-CYSTINE TRANSPORT SYSTEM PERMEASE PROTEIN TCYL"/>
    <property type="match status" value="1"/>
</dbReference>
<keyword evidence="5 9" id="KW-0812">Transmembrane</keyword>
<accession>A0A1I0JLA0</accession>
<name>A0A1I0JLA0_9BACT</name>
<dbReference type="InterPro" id="IPR000515">
    <property type="entry name" value="MetI-like"/>
</dbReference>